<gene>
    <name evidence="3" type="ORF">HK105_207018</name>
</gene>
<dbReference type="PANTHER" id="PTHR14379">
    <property type="entry name" value="LIMKAIN B LKAP"/>
    <property type="match status" value="1"/>
</dbReference>
<evidence type="ECO:0000313" key="4">
    <source>
        <dbReference type="Proteomes" id="UP001527925"/>
    </source>
</evidence>
<evidence type="ECO:0000256" key="1">
    <source>
        <dbReference type="SAM" id="MobiDB-lite"/>
    </source>
</evidence>
<feature type="compositionally biased region" description="Low complexity" evidence="1">
    <location>
        <begin position="167"/>
        <end position="179"/>
    </location>
</feature>
<dbReference type="EMBL" id="JADGIZ020000045">
    <property type="protein sequence ID" value="KAL2913558.1"/>
    <property type="molecule type" value="Genomic_DNA"/>
</dbReference>
<proteinExistence type="predicted"/>
<organism evidence="3 4">
    <name type="scientific">Polyrhizophydium stewartii</name>
    <dbReference type="NCBI Taxonomy" id="2732419"/>
    <lineage>
        <taxon>Eukaryota</taxon>
        <taxon>Fungi</taxon>
        <taxon>Fungi incertae sedis</taxon>
        <taxon>Chytridiomycota</taxon>
        <taxon>Chytridiomycota incertae sedis</taxon>
        <taxon>Chytridiomycetes</taxon>
        <taxon>Rhizophydiales</taxon>
        <taxon>Rhizophydiales incertae sedis</taxon>
        <taxon>Polyrhizophydium</taxon>
    </lineage>
</organism>
<dbReference type="Proteomes" id="UP001527925">
    <property type="component" value="Unassembled WGS sequence"/>
</dbReference>
<feature type="compositionally biased region" description="Low complexity" evidence="1">
    <location>
        <begin position="327"/>
        <end position="344"/>
    </location>
</feature>
<comment type="caution">
    <text evidence="3">The sequence shown here is derived from an EMBL/GenBank/DDBJ whole genome shotgun (WGS) entry which is preliminary data.</text>
</comment>
<feature type="region of interest" description="Disordered" evidence="1">
    <location>
        <begin position="148"/>
        <end position="184"/>
    </location>
</feature>
<name>A0ABR4N215_9FUNG</name>
<evidence type="ECO:0000313" key="3">
    <source>
        <dbReference type="EMBL" id="KAL2913558.1"/>
    </source>
</evidence>
<feature type="compositionally biased region" description="Low complexity" evidence="1">
    <location>
        <begin position="352"/>
        <end position="378"/>
    </location>
</feature>
<dbReference type="Pfam" id="PF01936">
    <property type="entry name" value="NYN"/>
    <property type="match status" value="1"/>
</dbReference>
<feature type="compositionally biased region" description="Polar residues" evidence="1">
    <location>
        <begin position="236"/>
        <end position="256"/>
    </location>
</feature>
<feature type="compositionally biased region" description="Pro residues" evidence="1">
    <location>
        <begin position="293"/>
        <end position="308"/>
    </location>
</feature>
<dbReference type="PANTHER" id="PTHR14379:SF3">
    <property type="entry name" value="MEIOSIS REGULATOR AND MRNA STABILITY FACTOR 1"/>
    <property type="match status" value="1"/>
</dbReference>
<sequence length="488" mass="51888">MATVYWDLENAGVPSGVRGFELVRCIKEALKLALVRNIVAVCNVSRFEAGLRTELQSAGVTLIDCASTKPSASDMAIVTELLKFTFDTRPPATIVLISSDTDFSKVLCFLTSVGYETVLVHGRQVSPALLHSVGRTVAWDAIVSDVRRTPQRGSQGRQASGGGPSGANGSRRSQSSWSSPALVDPRQVLVPVPVSLRNPPVVQESSPPKTGRTLPRPNLRVELSDDQDDIPDAQPSPHQRQSGQRTGAVQLGSQPAPNGHGGSPKLHESLNGVGPQAMQIPPPSSSSPSSSPSSPPASPPSQPAPLLLPPSSHQQQHQKPPLPPPLSQQQTHQQQTQQQQTQPQERSNVVLQQPTQQQPNQVQQQQMQMQMQMQSRPGMDTQQFQSMQQMEQALSDMLLSLTAAATQVHLRGAQDAASSLSMPPKQGIEPAPARACAATPPTSGLSGAESDRLDAAAEQKPIGSDDSGGRKVPGLGLLLDPKAQVLPN</sequence>
<dbReference type="InterPro" id="IPR024768">
    <property type="entry name" value="Marf1"/>
</dbReference>
<dbReference type="InterPro" id="IPR021139">
    <property type="entry name" value="NYN"/>
</dbReference>
<feature type="region of interest" description="Disordered" evidence="1">
    <location>
        <begin position="197"/>
        <end position="378"/>
    </location>
</feature>
<feature type="domain" description="NYN" evidence="2">
    <location>
        <begin position="4"/>
        <end position="133"/>
    </location>
</feature>
<evidence type="ECO:0000259" key="2">
    <source>
        <dbReference type="Pfam" id="PF01936"/>
    </source>
</evidence>
<feature type="region of interest" description="Disordered" evidence="1">
    <location>
        <begin position="415"/>
        <end position="488"/>
    </location>
</feature>
<keyword evidence="4" id="KW-1185">Reference proteome</keyword>
<dbReference type="Gene3D" id="3.40.50.1010">
    <property type="entry name" value="5'-nuclease"/>
    <property type="match status" value="1"/>
</dbReference>
<reference evidence="3 4" key="1">
    <citation type="submission" date="2023-09" db="EMBL/GenBank/DDBJ databases">
        <title>Pangenome analysis of Batrachochytrium dendrobatidis and related Chytrids.</title>
        <authorList>
            <person name="Yacoub M.N."/>
            <person name="Stajich J.E."/>
            <person name="James T.Y."/>
        </authorList>
    </citation>
    <scope>NUCLEOTIDE SEQUENCE [LARGE SCALE GENOMIC DNA]</scope>
    <source>
        <strain evidence="3 4">JEL0888</strain>
    </source>
</reference>
<protein>
    <recommendedName>
        <fullName evidence="2">NYN domain-containing protein</fullName>
    </recommendedName>
</protein>
<accession>A0ABR4N215</accession>
<dbReference type="CDD" id="cd10910">
    <property type="entry name" value="PIN_limkain_b1_N_like"/>
    <property type="match status" value="1"/>
</dbReference>
<feature type="compositionally biased region" description="Low complexity" evidence="1">
    <location>
        <begin position="430"/>
        <end position="442"/>
    </location>
</feature>
<feature type="compositionally biased region" description="Low complexity" evidence="1">
    <location>
        <begin position="309"/>
        <end position="319"/>
    </location>
</feature>